<dbReference type="OrthoDB" id="286789at2"/>
<reference evidence="1 2" key="1">
    <citation type="submission" date="2019-02" db="EMBL/GenBank/DDBJ databases">
        <title>Deep-cultivation of Planctomycetes and their phenomic and genomic characterization uncovers novel biology.</title>
        <authorList>
            <person name="Wiegand S."/>
            <person name="Jogler M."/>
            <person name="Boedeker C."/>
            <person name="Pinto D."/>
            <person name="Vollmers J."/>
            <person name="Rivas-Marin E."/>
            <person name="Kohn T."/>
            <person name="Peeters S.H."/>
            <person name="Heuer A."/>
            <person name="Rast P."/>
            <person name="Oberbeckmann S."/>
            <person name="Bunk B."/>
            <person name="Jeske O."/>
            <person name="Meyerdierks A."/>
            <person name="Storesund J.E."/>
            <person name="Kallscheuer N."/>
            <person name="Luecker S."/>
            <person name="Lage O.M."/>
            <person name="Pohl T."/>
            <person name="Merkel B.J."/>
            <person name="Hornburger P."/>
            <person name="Mueller R.-W."/>
            <person name="Bruemmer F."/>
            <person name="Labrenz M."/>
            <person name="Spormann A.M."/>
            <person name="Op den Camp H."/>
            <person name="Overmann J."/>
            <person name="Amann R."/>
            <person name="Jetten M.S.M."/>
            <person name="Mascher T."/>
            <person name="Medema M.H."/>
            <person name="Devos D.P."/>
            <person name="Kaster A.-K."/>
            <person name="Ovreas L."/>
            <person name="Rohde M."/>
            <person name="Galperin M.Y."/>
            <person name="Jogler C."/>
        </authorList>
    </citation>
    <scope>NUCLEOTIDE SEQUENCE [LARGE SCALE GENOMIC DNA]</scope>
    <source>
        <strain evidence="1 2">K22_7</strain>
    </source>
</reference>
<keyword evidence="2" id="KW-1185">Reference proteome</keyword>
<name>A0A517NG83_9BACT</name>
<evidence type="ECO:0000313" key="2">
    <source>
        <dbReference type="Proteomes" id="UP000318538"/>
    </source>
</evidence>
<sequence length="203" mass="21157">MKSHQLLAGALAIGIAAGSTGCATVVSERRYPVTIDNPPAPTYFSIYNRKNEVVHQGVTPQQVTLDAKAFPFWPAKYTVVLSGTDSTSQRQELKATLDPWFAGNILIGGGAGAVVDGATGAMFRLPPRVAGNVAPQYAVVEPNMGSMLATSEMTKPDQIGKPGSAVSSLANRSAADILPVSASMAAPGKSSVQPIPIDQPIRR</sequence>
<dbReference type="PROSITE" id="PS51257">
    <property type="entry name" value="PROKAR_LIPOPROTEIN"/>
    <property type="match status" value="1"/>
</dbReference>
<dbReference type="EMBL" id="CP036525">
    <property type="protein sequence ID" value="QDT06144.1"/>
    <property type="molecule type" value="Genomic_DNA"/>
</dbReference>
<gene>
    <name evidence="1" type="ORF">K227x_45520</name>
</gene>
<evidence type="ECO:0000313" key="1">
    <source>
        <dbReference type="EMBL" id="QDT06144.1"/>
    </source>
</evidence>
<dbReference type="Proteomes" id="UP000318538">
    <property type="component" value="Chromosome"/>
</dbReference>
<dbReference type="KEGG" id="rlc:K227x_45520"/>
<dbReference type="AlphaFoldDB" id="A0A517NG83"/>
<accession>A0A517NG83</accession>
<protein>
    <submittedName>
        <fullName evidence="1">Uncharacterized protein</fullName>
    </submittedName>
</protein>
<dbReference type="RefSeq" id="WP_145172613.1">
    <property type="nucleotide sequence ID" value="NZ_CP036525.1"/>
</dbReference>
<organism evidence="1 2">
    <name type="scientific">Rubripirellula lacrimiformis</name>
    <dbReference type="NCBI Taxonomy" id="1930273"/>
    <lineage>
        <taxon>Bacteria</taxon>
        <taxon>Pseudomonadati</taxon>
        <taxon>Planctomycetota</taxon>
        <taxon>Planctomycetia</taxon>
        <taxon>Pirellulales</taxon>
        <taxon>Pirellulaceae</taxon>
        <taxon>Rubripirellula</taxon>
    </lineage>
</organism>
<proteinExistence type="predicted"/>